<evidence type="ECO:0000313" key="2">
    <source>
        <dbReference type="EMBL" id="RRO16913.1"/>
    </source>
</evidence>
<dbReference type="AlphaFoldDB" id="A0A426JUY1"/>
<proteinExistence type="predicted"/>
<feature type="region of interest" description="Disordered" evidence="1">
    <location>
        <begin position="159"/>
        <end position="185"/>
    </location>
</feature>
<name>A0A426JUY1_9PSEU</name>
<dbReference type="OrthoDB" id="669100at2"/>
<organism evidence="2 3">
    <name type="scientific">Saccharopolyspora rhizosphaerae</name>
    <dbReference type="NCBI Taxonomy" id="2492662"/>
    <lineage>
        <taxon>Bacteria</taxon>
        <taxon>Bacillati</taxon>
        <taxon>Actinomycetota</taxon>
        <taxon>Actinomycetes</taxon>
        <taxon>Pseudonocardiales</taxon>
        <taxon>Pseudonocardiaceae</taxon>
        <taxon>Saccharopolyspora</taxon>
    </lineage>
</organism>
<evidence type="ECO:0000313" key="3">
    <source>
        <dbReference type="Proteomes" id="UP000274515"/>
    </source>
</evidence>
<gene>
    <name evidence="2" type="ORF">EIL87_11525</name>
</gene>
<comment type="caution">
    <text evidence="2">The sequence shown here is derived from an EMBL/GenBank/DDBJ whole genome shotgun (WGS) entry which is preliminary data.</text>
</comment>
<dbReference type="Proteomes" id="UP000274515">
    <property type="component" value="Unassembled WGS sequence"/>
</dbReference>
<keyword evidence="3" id="KW-1185">Reference proteome</keyword>
<dbReference type="EMBL" id="RSAA01000010">
    <property type="protein sequence ID" value="RRO16913.1"/>
    <property type="molecule type" value="Genomic_DNA"/>
</dbReference>
<sequence>MSSRRAGRRSGRQETAARVCRRGAVHGLAAGAVGVAVMTLSEKLEQRLTGRPNSHVPGATMAALLGMSREPPGMNHLMHFGQAVLLGSLRGVMAHAGLRGPWSSAMFAVVRLTNDQTWENATGVGAPPWTWPRDELVVDLVHKVVYALATGVVADRLAAREGPGPGQRHAQRLPGRHAHVGPPRR</sequence>
<evidence type="ECO:0008006" key="4">
    <source>
        <dbReference type="Google" id="ProtNLM"/>
    </source>
</evidence>
<reference evidence="2 3" key="1">
    <citation type="submission" date="2018-11" db="EMBL/GenBank/DDBJ databases">
        <title>Saccharopolyspora rhizosphaerae sp. nov., an actinomycete isolated from rhizosphere soil in Thailand.</title>
        <authorList>
            <person name="Intra B."/>
            <person name="Euanorasetr J."/>
            <person name="Take A."/>
            <person name="Inahashi Y."/>
            <person name="Mori M."/>
            <person name="Panbangred W."/>
            <person name="Matsumoto A."/>
        </authorList>
    </citation>
    <scope>NUCLEOTIDE SEQUENCE [LARGE SCALE GENOMIC DNA]</scope>
    <source>
        <strain evidence="2 3">H219</strain>
    </source>
</reference>
<evidence type="ECO:0000256" key="1">
    <source>
        <dbReference type="SAM" id="MobiDB-lite"/>
    </source>
</evidence>
<protein>
    <recommendedName>
        <fullName evidence="4">DUF1440 domain-containing protein</fullName>
    </recommendedName>
</protein>
<accession>A0A426JUY1</accession>
<feature type="compositionally biased region" description="Basic residues" evidence="1">
    <location>
        <begin position="169"/>
        <end position="185"/>
    </location>
</feature>